<feature type="compositionally biased region" description="Low complexity" evidence="1">
    <location>
        <begin position="110"/>
        <end position="125"/>
    </location>
</feature>
<dbReference type="AlphaFoldDB" id="A0A0L7THE4"/>
<comment type="caution">
    <text evidence="3">The sequence shown here is derived from an EMBL/GenBank/DDBJ whole genome shotgun (WGS) entry which is preliminary data.</text>
</comment>
<gene>
    <name evidence="2" type="ORF">NG42_05870</name>
    <name evidence="3" type="ORF">NG43_04255</name>
</gene>
<evidence type="ECO:0000313" key="2">
    <source>
        <dbReference type="EMBL" id="KOC91366.1"/>
    </source>
</evidence>
<reference evidence="4 5" key="1">
    <citation type="journal article" date="2015" name="Int. J. Syst. Evol. Microbiol.">
        <title>Erwinia iniecta sp. nov., isolated from Russian wheat aphids (Diuraphis noxia).</title>
        <authorList>
            <person name="Campillo T."/>
            <person name="Luna E."/>
            <person name="Portier P."/>
            <person name="Fischer-Le Saux M."/>
            <person name="Lapitan N."/>
            <person name="Tisserat N.A."/>
            <person name="Leach J.E."/>
        </authorList>
    </citation>
    <scope>NUCLEOTIDE SEQUENCE [LARGE SCALE GENOMIC DNA]</scope>
    <source>
        <strain evidence="2 5">B120</strain>
        <strain evidence="3 4">B149</strain>
    </source>
</reference>
<dbReference type="EMBL" id="JRXF01000004">
    <property type="protein sequence ID" value="KOC94671.1"/>
    <property type="molecule type" value="Genomic_DNA"/>
</dbReference>
<feature type="region of interest" description="Disordered" evidence="1">
    <location>
        <begin position="91"/>
        <end position="125"/>
    </location>
</feature>
<sequence length="150" mass="17611">MRRSINPEADLAETSANAELQQTFALLLPIRRQRLSRSERAQREQERALREANSQREAAEVQLEVCQQRYHQLRDSFAAGVQPQQRLMQGLNKERTANDARQGQQRELEQCQQRQTEQQQRLAQAQQETLARQRELEKLEYLIGESEVLQ</sequence>
<evidence type="ECO:0000313" key="5">
    <source>
        <dbReference type="Proteomes" id="UP000037088"/>
    </source>
</evidence>
<dbReference type="Proteomes" id="UP000036851">
    <property type="component" value="Unassembled WGS sequence"/>
</dbReference>
<dbReference type="STRING" id="1560201.NG42_05870"/>
<proteinExistence type="predicted"/>
<evidence type="ECO:0008006" key="6">
    <source>
        <dbReference type="Google" id="ProtNLM"/>
    </source>
</evidence>
<evidence type="ECO:0000313" key="4">
    <source>
        <dbReference type="Proteomes" id="UP000036851"/>
    </source>
</evidence>
<dbReference type="EMBL" id="JRXE01000006">
    <property type="protein sequence ID" value="KOC91366.1"/>
    <property type="molecule type" value="Genomic_DNA"/>
</dbReference>
<evidence type="ECO:0000256" key="1">
    <source>
        <dbReference type="SAM" id="MobiDB-lite"/>
    </source>
</evidence>
<dbReference type="RefSeq" id="WP_052898340.1">
    <property type="nucleotide sequence ID" value="NZ_JRXE01000006.1"/>
</dbReference>
<name>A0A0L7THE4_9GAMM</name>
<accession>A0A0L7THE4</accession>
<protein>
    <recommendedName>
        <fullName evidence="6">Type III secretion protein</fullName>
    </recommendedName>
</protein>
<evidence type="ECO:0000313" key="3">
    <source>
        <dbReference type="EMBL" id="KOC94671.1"/>
    </source>
</evidence>
<feature type="compositionally biased region" description="Basic and acidic residues" evidence="1">
    <location>
        <begin position="92"/>
        <end position="109"/>
    </location>
</feature>
<keyword evidence="5" id="KW-1185">Reference proteome</keyword>
<dbReference type="PATRIC" id="fig|1560201.3.peg.1254"/>
<feature type="region of interest" description="Disordered" evidence="1">
    <location>
        <begin position="36"/>
        <end position="56"/>
    </location>
</feature>
<dbReference type="Proteomes" id="UP000037088">
    <property type="component" value="Unassembled WGS sequence"/>
</dbReference>
<organism evidence="3 4">
    <name type="scientific">Winslowiella iniecta</name>
    <dbReference type="NCBI Taxonomy" id="1560201"/>
    <lineage>
        <taxon>Bacteria</taxon>
        <taxon>Pseudomonadati</taxon>
        <taxon>Pseudomonadota</taxon>
        <taxon>Gammaproteobacteria</taxon>
        <taxon>Enterobacterales</taxon>
        <taxon>Erwiniaceae</taxon>
        <taxon>Winslowiella</taxon>
    </lineage>
</organism>